<protein>
    <recommendedName>
        <fullName evidence="3">NADH-ubiquinone oxidoreductase chain 4L</fullName>
    </recommendedName>
    <alternativeName>
        <fullName evidence="9">NADH dehydrogenase subunit 4L</fullName>
    </alternativeName>
</protein>
<evidence type="ECO:0000256" key="8">
    <source>
        <dbReference type="ARBA" id="ARBA00023136"/>
    </source>
</evidence>
<sequence length="101" mass="11021">MSVVLFSDVGFLGIMVVFSSLVGLFLERGHLLMVLLFFETVMLGLFLFLVVSMDVLGFDSYLCLVLVSFAACEAAVGLSLLVSLIRSHGNDFVSILSLYEC</sequence>
<gene>
    <name evidence="11" type="primary">ND4L</name>
</gene>
<comment type="subcellular location">
    <subcellularLocation>
        <location evidence="1">Membrane</location>
        <topology evidence="1">Multi-pass membrane protein</topology>
    </subcellularLocation>
</comment>
<dbReference type="EMBL" id="KP115292">
    <property type="protein sequence ID" value="AJY78582.1"/>
    <property type="molecule type" value="Genomic_DNA"/>
</dbReference>
<evidence type="ECO:0000256" key="3">
    <source>
        <dbReference type="ARBA" id="ARBA00016612"/>
    </source>
</evidence>
<name>A0A0D5NSZ3_9BILA</name>
<geneLocation type="mitochondrion" evidence="11"/>
<feature type="transmembrane region" description="Helical" evidence="10">
    <location>
        <begin position="31"/>
        <end position="52"/>
    </location>
</feature>
<keyword evidence="8 10" id="KW-0472">Membrane</keyword>
<reference evidence="11" key="2">
    <citation type="journal article" date="2015" name="Mar. Genomics">
        <title>The complete mitochondrial genome of Micrura ignea Schwartz &amp; Norenburg 2005 (Nemertea: Heteronemertea) and comparative analysis with other nemertean mitogenomes.</title>
        <authorList>
            <person name="Gonzalez-Cueto J."/>
            <person name="Escarraga-Fajardo M.E."/>
            <person name="Lagos A.M."/>
            <person name="Quiroga S."/>
            <person name="Castro L.R."/>
        </authorList>
    </citation>
    <scope>NUCLEOTIDE SEQUENCE</scope>
</reference>
<evidence type="ECO:0000256" key="9">
    <source>
        <dbReference type="ARBA" id="ARBA00031586"/>
    </source>
</evidence>
<dbReference type="GO" id="GO:0016020">
    <property type="term" value="C:membrane"/>
    <property type="evidence" value="ECO:0007669"/>
    <property type="project" value="UniProtKB-SubCell"/>
</dbReference>
<evidence type="ECO:0000256" key="6">
    <source>
        <dbReference type="ARBA" id="ARBA00022989"/>
    </source>
</evidence>
<evidence type="ECO:0000256" key="2">
    <source>
        <dbReference type="ARBA" id="ARBA00010519"/>
    </source>
</evidence>
<evidence type="ECO:0000256" key="7">
    <source>
        <dbReference type="ARBA" id="ARBA00023027"/>
    </source>
</evidence>
<organism evidence="11">
    <name type="scientific">Micrura ignea</name>
    <dbReference type="NCBI Taxonomy" id="328822"/>
    <lineage>
        <taxon>Eukaryota</taxon>
        <taxon>Metazoa</taxon>
        <taxon>Spiralia</taxon>
        <taxon>Lophotrochozoa</taxon>
        <taxon>Nemertea</taxon>
        <taxon>Pilidiophora</taxon>
        <taxon>Heteronemertea</taxon>
        <taxon>Lineidae</taxon>
        <taxon>Micrura</taxon>
    </lineage>
</organism>
<evidence type="ECO:0000256" key="1">
    <source>
        <dbReference type="ARBA" id="ARBA00004141"/>
    </source>
</evidence>
<feature type="transmembrane region" description="Helical" evidence="10">
    <location>
        <begin position="6"/>
        <end position="26"/>
    </location>
</feature>
<dbReference type="Pfam" id="PF00420">
    <property type="entry name" value="Oxidored_q2"/>
    <property type="match status" value="1"/>
</dbReference>
<dbReference type="Gene3D" id="1.10.287.3510">
    <property type="match status" value="1"/>
</dbReference>
<dbReference type="CTD" id="4539"/>
<keyword evidence="4 10" id="KW-0812">Transmembrane</keyword>
<keyword evidence="5" id="KW-1278">Translocase</keyword>
<proteinExistence type="inferred from homology"/>
<evidence type="ECO:0000256" key="4">
    <source>
        <dbReference type="ARBA" id="ARBA00022692"/>
    </source>
</evidence>
<evidence type="ECO:0000256" key="5">
    <source>
        <dbReference type="ARBA" id="ARBA00022967"/>
    </source>
</evidence>
<keyword evidence="7" id="KW-0520">NAD</keyword>
<keyword evidence="11" id="KW-0496">Mitochondrion</keyword>
<keyword evidence="6 10" id="KW-1133">Transmembrane helix</keyword>
<feature type="transmembrane region" description="Helical" evidence="10">
    <location>
        <begin position="58"/>
        <end position="82"/>
    </location>
</feature>
<evidence type="ECO:0000256" key="10">
    <source>
        <dbReference type="SAM" id="Phobius"/>
    </source>
</evidence>
<dbReference type="RefSeq" id="YP_009131674.1">
    <property type="nucleotide sequence ID" value="NC_026874.1"/>
</dbReference>
<comment type="similarity">
    <text evidence="2">Belongs to the complex I subunit 4L family.</text>
</comment>
<reference evidence="11" key="1">
    <citation type="submission" date="2014-11" db="EMBL/GenBank/DDBJ databases">
        <authorList>
            <person name="Gonzalez J.A."/>
            <person name="Escarraga M.E."/>
            <person name="Lagos A.M."/>
            <person name="Quiroga S.Y."/>
            <person name="Castro L.R."/>
        </authorList>
    </citation>
    <scope>NUCLEOTIDE SEQUENCE</scope>
</reference>
<evidence type="ECO:0000313" key="11">
    <source>
        <dbReference type="EMBL" id="AJY78582.1"/>
    </source>
</evidence>
<dbReference type="AlphaFoldDB" id="A0A0D5NSZ3"/>
<dbReference type="GeneID" id="24146249"/>
<accession>A0A0D5NSZ3</accession>
<dbReference type="InterPro" id="IPR039428">
    <property type="entry name" value="NUOK/Mnh_C1-like"/>
</dbReference>